<dbReference type="Pfam" id="PF00294">
    <property type="entry name" value="PfkB"/>
    <property type="match status" value="1"/>
</dbReference>
<organism evidence="2 3">
    <name type="scientific">Kouleothrix aurantiaca</name>
    <dbReference type="NCBI Taxonomy" id="186479"/>
    <lineage>
        <taxon>Bacteria</taxon>
        <taxon>Bacillati</taxon>
        <taxon>Chloroflexota</taxon>
        <taxon>Chloroflexia</taxon>
        <taxon>Chloroflexales</taxon>
        <taxon>Roseiflexineae</taxon>
        <taxon>Roseiflexaceae</taxon>
        <taxon>Kouleothrix</taxon>
    </lineage>
</organism>
<dbReference type="InterPro" id="IPR011611">
    <property type="entry name" value="PfkB_dom"/>
</dbReference>
<dbReference type="InterPro" id="IPR029056">
    <property type="entry name" value="Ribokinase-like"/>
</dbReference>
<dbReference type="SUPFAM" id="SSF53613">
    <property type="entry name" value="Ribokinase-like"/>
    <property type="match status" value="1"/>
</dbReference>
<keyword evidence="3" id="KW-1185">Reference proteome</keyword>
<evidence type="ECO:0000313" key="3">
    <source>
        <dbReference type="Proteomes" id="UP000050509"/>
    </source>
</evidence>
<reference evidence="2 3" key="1">
    <citation type="submission" date="2015-09" db="EMBL/GenBank/DDBJ databases">
        <title>Draft genome sequence of Kouleothrix aurantiaca JCM 19913.</title>
        <authorList>
            <person name="Hemp J."/>
        </authorList>
    </citation>
    <scope>NUCLEOTIDE SEQUENCE [LARGE SCALE GENOMIC DNA]</scope>
    <source>
        <strain evidence="2 3">COM-B</strain>
    </source>
</reference>
<evidence type="ECO:0000313" key="2">
    <source>
        <dbReference type="EMBL" id="KPV48784.1"/>
    </source>
</evidence>
<accession>A0A0P9CT05</accession>
<evidence type="ECO:0000259" key="1">
    <source>
        <dbReference type="Pfam" id="PF00294"/>
    </source>
</evidence>
<dbReference type="Gene3D" id="3.40.1190.20">
    <property type="match status" value="1"/>
</dbReference>
<sequence>MTAEQATRRLDVVSLGESMLRLSVPTGARLDAAQSLDLAIGGAEGNVCVALARLGRRTGWVGRLPDHALGTAVLRAYRADGVDVSAARRVPNERLGTYFIEYASQPRAISVIYDRADSAAAHMPVDDIDWD</sequence>
<proteinExistence type="predicted"/>
<dbReference type="AlphaFoldDB" id="A0A0P9CT05"/>
<protein>
    <recommendedName>
        <fullName evidence="1">Carbohydrate kinase PfkB domain-containing protein</fullName>
    </recommendedName>
</protein>
<feature type="domain" description="Carbohydrate kinase PfkB" evidence="1">
    <location>
        <begin position="11"/>
        <end position="122"/>
    </location>
</feature>
<feature type="non-terminal residue" evidence="2">
    <location>
        <position position="131"/>
    </location>
</feature>
<dbReference type="EMBL" id="LJCR01002397">
    <property type="protein sequence ID" value="KPV48784.1"/>
    <property type="molecule type" value="Genomic_DNA"/>
</dbReference>
<dbReference type="Proteomes" id="UP000050509">
    <property type="component" value="Unassembled WGS sequence"/>
</dbReference>
<name>A0A0P9CT05_9CHLR</name>
<comment type="caution">
    <text evidence="2">The sequence shown here is derived from an EMBL/GenBank/DDBJ whole genome shotgun (WGS) entry which is preliminary data.</text>
</comment>
<gene>
    <name evidence="2" type="ORF">SE17_36205</name>
</gene>